<dbReference type="Pfam" id="PF14219">
    <property type="entry name" value="DUF4328"/>
    <property type="match status" value="1"/>
</dbReference>
<dbReference type="Proteomes" id="UP001500325">
    <property type="component" value="Unassembled WGS sequence"/>
</dbReference>
<comment type="caution">
    <text evidence="4">The sequence shown here is derived from an EMBL/GenBank/DDBJ whole genome shotgun (WGS) entry which is preliminary data.</text>
</comment>
<evidence type="ECO:0000313" key="5">
    <source>
        <dbReference type="Proteomes" id="UP001500325"/>
    </source>
</evidence>
<feature type="transmembrane region" description="Helical" evidence="2">
    <location>
        <begin position="197"/>
        <end position="219"/>
    </location>
</feature>
<feature type="transmembrane region" description="Helical" evidence="2">
    <location>
        <begin position="274"/>
        <end position="294"/>
    </location>
</feature>
<keyword evidence="2" id="KW-0472">Membrane</keyword>
<feature type="domain" description="DUF4328" evidence="3">
    <location>
        <begin position="142"/>
        <end position="298"/>
    </location>
</feature>
<keyword evidence="2" id="KW-0812">Transmembrane</keyword>
<name>A0ABP8WF86_9PSEU</name>
<dbReference type="InterPro" id="IPR025565">
    <property type="entry name" value="DUF4328"/>
</dbReference>
<accession>A0ABP8WF86</accession>
<dbReference type="EMBL" id="BAABIC010000007">
    <property type="protein sequence ID" value="GAA4688612.1"/>
    <property type="molecule type" value="Genomic_DNA"/>
</dbReference>
<keyword evidence="5" id="KW-1185">Reference proteome</keyword>
<evidence type="ECO:0000313" key="4">
    <source>
        <dbReference type="EMBL" id="GAA4688612.1"/>
    </source>
</evidence>
<evidence type="ECO:0000256" key="1">
    <source>
        <dbReference type="SAM" id="MobiDB-lite"/>
    </source>
</evidence>
<evidence type="ECO:0000259" key="3">
    <source>
        <dbReference type="Pfam" id="PF14219"/>
    </source>
</evidence>
<dbReference type="RefSeq" id="WP_345380674.1">
    <property type="nucleotide sequence ID" value="NZ_BAABIC010000007.1"/>
</dbReference>
<keyword evidence="2" id="KW-1133">Transmembrane helix</keyword>
<proteinExistence type="predicted"/>
<feature type="region of interest" description="Disordered" evidence="1">
    <location>
        <begin position="1"/>
        <end position="20"/>
    </location>
</feature>
<protein>
    <submittedName>
        <fullName evidence="4">DUF4328 domain-containing protein</fullName>
    </submittedName>
</protein>
<feature type="transmembrane region" description="Helical" evidence="2">
    <location>
        <begin position="113"/>
        <end position="135"/>
    </location>
</feature>
<gene>
    <name evidence="4" type="ORF">GCM10023215_25800</name>
</gene>
<organism evidence="4 5">
    <name type="scientific">Pseudonocardia yuanmonensis</name>
    <dbReference type="NCBI Taxonomy" id="1095914"/>
    <lineage>
        <taxon>Bacteria</taxon>
        <taxon>Bacillati</taxon>
        <taxon>Actinomycetota</taxon>
        <taxon>Actinomycetes</taxon>
        <taxon>Pseudonocardiales</taxon>
        <taxon>Pseudonocardiaceae</taxon>
        <taxon>Pseudonocardia</taxon>
    </lineage>
</organism>
<feature type="transmembrane region" description="Helical" evidence="2">
    <location>
        <begin position="155"/>
        <end position="177"/>
    </location>
</feature>
<reference evidence="5" key="1">
    <citation type="journal article" date="2019" name="Int. J. Syst. Evol. Microbiol.">
        <title>The Global Catalogue of Microorganisms (GCM) 10K type strain sequencing project: providing services to taxonomists for standard genome sequencing and annotation.</title>
        <authorList>
            <consortium name="The Broad Institute Genomics Platform"/>
            <consortium name="The Broad Institute Genome Sequencing Center for Infectious Disease"/>
            <person name="Wu L."/>
            <person name="Ma J."/>
        </authorList>
    </citation>
    <scope>NUCLEOTIDE SEQUENCE [LARGE SCALE GENOMIC DNA]</scope>
    <source>
        <strain evidence="5">JCM 18055</strain>
    </source>
</reference>
<evidence type="ECO:0000256" key="2">
    <source>
        <dbReference type="SAM" id="Phobius"/>
    </source>
</evidence>
<sequence length="333" mass="35193">MSPTPDAAPAGPAGGAAVRPPACSRCGRVAPPGAGPFCPYCGRYLAPLAWVAEPPPDGRPRPPVRPRFRYTGPPRYREVPRWGFPPLPWRAEPEAEGVPPLERARRIAHPLDVLLRVTAAVAVVAGLAEILRYVLLVLSRSDALPAGLVAFSDAAVAFGGWASLAGLVGCGVLMVLWTLRAREVAAERTGTMPVRPVLAVVAGWVVPGLNLSLPGSLLAEIEHAGLDRPPAERPRPSRLLLVWWAVWAAGVVLGVVVVLWSFRDGVQAMADGVLLHALLDLLAAATALVTVRVLRYLTALLEPPRPVRRELLVAVRPPGPAADRGASDATVAP</sequence>
<feature type="transmembrane region" description="Helical" evidence="2">
    <location>
        <begin position="239"/>
        <end position="262"/>
    </location>
</feature>